<accession>K6AKA8</accession>
<dbReference type="AlphaFoldDB" id="K6AKA8"/>
<name>K6AKA8_9BACT</name>
<reference evidence="1 2" key="1">
    <citation type="submission" date="2012-02" db="EMBL/GenBank/DDBJ databases">
        <title>The Genome Sequence of Parabacteroides merdae CL03T12C32.</title>
        <authorList>
            <consortium name="The Broad Institute Genome Sequencing Platform"/>
            <person name="Earl A."/>
            <person name="Ward D."/>
            <person name="Feldgarden M."/>
            <person name="Gevers D."/>
            <person name="Zitomersky N.L."/>
            <person name="Coyne M.J."/>
            <person name="Comstock L.E."/>
            <person name="Young S.K."/>
            <person name="Zeng Q."/>
            <person name="Gargeya S."/>
            <person name="Fitzgerald M."/>
            <person name="Haas B."/>
            <person name="Abouelleil A."/>
            <person name="Alvarado L."/>
            <person name="Arachchi H.M."/>
            <person name="Berlin A."/>
            <person name="Chapman S.B."/>
            <person name="Gearin G."/>
            <person name="Goldberg J."/>
            <person name="Griggs A."/>
            <person name="Gujja S."/>
            <person name="Hansen M."/>
            <person name="Heiman D."/>
            <person name="Howarth C."/>
            <person name="Larimer J."/>
            <person name="Lui A."/>
            <person name="MacDonald P.J.P."/>
            <person name="McCowen C."/>
            <person name="Montmayeur A."/>
            <person name="Murphy C."/>
            <person name="Neiman D."/>
            <person name="Pearson M."/>
            <person name="Priest M."/>
            <person name="Roberts A."/>
            <person name="Saif S."/>
            <person name="Shea T."/>
            <person name="Sisk P."/>
            <person name="Stolte C."/>
            <person name="Sykes S."/>
            <person name="Wortman J."/>
            <person name="Nusbaum C."/>
            <person name="Birren B."/>
        </authorList>
    </citation>
    <scope>NUCLEOTIDE SEQUENCE [LARGE SCALE GENOMIC DNA]</scope>
    <source>
        <strain evidence="1 2">CL03T12C32</strain>
    </source>
</reference>
<gene>
    <name evidence="1" type="ORF">HMPREF1060_00801</name>
</gene>
<organism evidence="1 2">
    <name type="scientific">Parabacteroides merdae CL03T12C32</name>
    <dbReference type="NCBI Taxonomy" id="999420"/>
    <lineage>
        <taxon>Bacteria</taxon>
        <taxon>Pseudomonadati</taxon>
        <taxon>Bacteroidota</taxon>
        <taxon>Bacteroidia</taxon>
        <taxon>Bacteroidales</taxon>
        <taxon>Tannerellaceae</taxon>
        <taxon>Parabacteroides</taxon>
    </lineage>
</organism>
<dbReference type="EMBL" id="AGZQ01000002">
    <property type="protein sequence ID" value="EKN16163.1"/>
    <property type="molecule type" value="Genomic_DNA"/>
</dbReference>
<evidence type="ECO:0000313" key="1">
    <source>
        <dbReference type="EMBL" id="EKN16163.1"/>
    </source>
</evidence>
<dbReference type="HOGENOM" id="CLU_3404721_0_0_10"/>
<dbReference type="Proteomes" id="UP000006271">
    <property type="component" value="Unassembled WGS sequence"/>
</dbReference>
<evidence type="ECO:0000313" key="2">
    <source>
        <dbReference type="Proteomes" id="UP000006271"/>
    </source>
</evidence>
<protein>
    <submittedName>
        <fullName evidence="1">Uncharacterized protein</fullName>
    </submittedName>
</protein>
<comment type="caution">
    <text evidence="1">The sequence shown here is derived from an EMBL/GenBank/DDBJ whole genome shotgun (WGS) entry which is preliminary data.</text>
</comment>
<sequence length="30" mass="3662">MKKVLKESQNNVHLLFDDERINNIYVWSDI</sequence>
<proteinExistence type="predicted"/>